<dbReference type="GO" id="GO:0009073">
    <property type="term" value="P:aromatic amino acid family biosynthetic process"/>
    <property type="evidence" value="ECO:0007669"/>
    <property type="project" value="UniProtKB-KW"/>
</dbReference>
<evidence type="ECO:0000256" key="2">
    <source>
        <dbReference type="ARBA" id="ARBA00023141"/>
    </source>
</evidence>
<dbReference type="STRING" id="3218.A0A2K1IUT9"/>
<reference evidence="5 7" key="2">
    <citation type="journal article" date="2018" name="Plant J.">
        <title>The Physcomitrella patens chromosome-scale assembly reveals moss genome structure and evolution.</title>
        <authorList>
            <person name="Lang D."/>
            <person name="Ullrich K.K."/>
            <person name="Murat F."/>
            <person name="Fuchs J."/>
            <person name="Jenkins J."/>
            <person name="Haas F.B."/>
            <person name="Piednoel M."/>
            <person name="Gundlach H."/>
            <person name="Van Bel M."/>
            <person name="Meyberg R."/>
            <person name="Vives C."/>
            <person name="Morata J."/>
            <person name="Symeonidi A."/>
            <person name="Hiss M."/>
            <person name="Muchero W."/>
            <person name="Kamisugi Y."/>
            <person name="Saleh O."/>
            <person name="Blanc G."/>
            <person name="Decker E.L."/>
            <person name="van Gessel N."/>
            <person name="Grimwood J."/>
            <person name="Hayes R.D."/>
            <person name="Graham S.W."/>
            <person name="Gunter L.E."/>
            <person name="McDaniel S.F."/>
            <person name="Hoernstein S.N.W."/>
            <person name="Larsson A."/>
            <person name="Li F.W."/>
            <person name="Perroud P.F."/>
            <person name="Phillips J."/>
            <person name="Ranjan P."/>
            <person name="Rokshar D.S."/>
            <person name="Rothfels C.J."/>
            <person name="Schneider L."/>
            <person name="Shu S."/>
            <person name="Stevenson D.W."/>
            <person name="Thummler F."/>
            <person name="Tillich M."/>
            <person name="Villarreal Aguilar J.C."/>
            <person name="Widiez T."/>
            <person name="Wong G.K."/>
            <person name="Wymore A."/>
            <person name="Zhang Y."/>
            <person name="Zimmer A.D."/>
            <person name="Quatrano R.S."/>
            <person name="Mayer K.F.X."/>
            <person name="Goodstein D."/>
            <person name="Casacuberta J.M."/>
            <person name="Vandepoele K."/>
            <person name="Reski R."/>
            <person name="Cuming A.C."/>
            <person name="Tuskan G.A."/>
            <person name="Maumus F."/>
            <person name="Salse J."/>
            <person name="Schmutz J."/>
            <person name="Rensing S.A."/>
        </authorList>
    </citation>
    <scope>NUCLEOTIDE SEQUENCE [LARGE SCALE GENOMIC DNA]</scope>
    <source>
        <strain evidence="6 7">cv. Gransden 2004</strain>
    </source>
</reference>
<dbReference type="AlphaFoldDB" id="A0A2K1IUT9"/>
<dbReference type="GeneID" id="112273161"/>
<dbReference type="PANTHER" id="PTHR33563:SF1">
    <property type="entry name" value="3-DEHYDROQUINATE SYNTHASE"/>
    <property type="match status" value="1"/>
</dbReference>
<dbReference type="RefSeq" id="XP_024357405.1">
    <property type="nucleotide sequence ID" value="XM_024501637.2"/>
</dbReference>
<dbReference type="Gramene" id="Pp3c20_10280V3.1">
    <property type="protein sequence ID" value="PAC:32946721.CDS.1"/>
    <property type="gene ID" value="Pp3c20_10280"/>
</dbReference>
<dbReference type="PaxDb" id="3218-PP1S192_58V6.1"/>
<reference evidence="6" key="3">
    <citation type="submission" date="2020-12" db="UniProtKB">
        <authorList>
            <consortium name="EnsemblPlants"/>
        </authorList>
    </citation>
    <scope>IDENTIFICATION</scope>
</reference>
<dbReference type="InterPro" id="IPR002812">
    <property type="entry name" value="DHQS"/>
</dbReference>
<dbReference type="GO" id="GO:0003856">
    <property type="term" value="F:3-dehydroquinate synthase activity"/>
    <property type="evidence" value="ECO:0007669"/>
    <property type="project" value="InterPro"/>
</dbReference>
<evidence type="ECO:0000259" key="4">
    <source>
        <dbReference type="Pfam" id="PF26558"/>
    </source>
</evidence>
<dbReference type="KEGG" id="ppp:112273161"/>
<organism evidence="5">
    <name type="scientific">Physcomitrium patens</name>
    <name type="common">Spreading-leaved earth moss</name>
    <name type="synonym">Physcomitrella patens</name>
    <dbReference type="NCBI Taxonomy" id="3218"/>
    <lineage>
        <taxon>Eukaryota</taxon>
        <taxon>Viridiplantae</taxon>
        <taxon>Streptophyta</taxon>
        <taxon>Embryophyta</taxon>
        <taxon>Bryophyta</taxon>
        <taxon>Bryophytina</taxon>
        <taxon>Bryopsida</taxon>
        <taxon>Funariidae</taxon>
        <taxon>Funariales</taxon>
        <taxon>Funariaceae</taxon>
        <taxon>Physcomitrium</taxon>
    </lineage>
</organism>
<dbReference type="EnsemblPlants" id="Pp3c20_10280V3.1">
    <property type="protein sequence ID" value="PAC:32946721.CDS.1"/>
    <property type="gene ID" value="Pp3c20_10280"/>
</dbReference>
<proteinExistence type="predicted"/>
<dbReference type="RefSeq" id="XP_024357403.1">
    <property type="nucleotide sequence ID" value="XM_024501635.2"/>
</dbReference>
<dbReference type="PANTHER" id="PTHR33563">
    <property type="match status" value="1"/>
</dbReference>
<keyword evidence="7" id="KW-1185">Reference proteome</keyword>
<dbReference type="Pfam" id="PF26558">
    <property type="entry name" value="DHQS_2nd"/>
    <property type="match status" value="1"/>
</dbReference>
<keyword evidence="1" id="KW-0028">Amino-acid biosynthesis</keyword>
<dbReference type="InterPro" id="IPR056179">
    <property type="entry name" value="DHQS_C"/>
</dbReference>
<dbReference type="Proteomes" id="UP000006727">
    <property type="component" value="Chromosome 20"/>
</dbReference>
<evidence type="ECO:0000256" key="3">
    <source>
        <dbReference type="SAM" id="MobiDB-lite"/>
    </source>
</evidence>
<evidence type="ECO:0000256" key="1">
    <source>
        <dbReference type="ARBA" id="ARBA00022605"/>
    </source>
</evidence>
<evidence type="ECO:0000313" key="5">
    <source>
        <dbReference type="EMBL" id="PNR33042.1"/>
    </source>
</evidence>
<dbReference type="OrthoDB" id="4062651at2759"/>
<dbReference type="GO" id="GO:0008652">
    <property type="term" value="P:amino acid biosynthetic process"/>
    <property type="evidence" value="ECO:0007669"/>
    <property type="project" value="UniProtKB-KW"/>
</dbReference>
<reference evidence="5 7" key="1">
    <citation type="journal article" date="2008" name="Science">
        <title>The Physcomitrella genome reveals evolutionary insights into the conquest of land by plants.</title>
        <authorList>
            <person name="Rensing S."/>
            <person name="Lang D."/>
            <person name="Zimmer A."/>
            <person name="Terry A."/>
            <person name="Salamov A."/>
            <person name="Shapiro H."/>
            <person name="Nishiyama T."/>
            <person name="Perroud P.-F."/>
            <person name="Lindquist E."/>
            <person name="Kamisugi Y."/>
            <person name="Tanahashi T."/>
            <person name="Sakakibara K."/>
            <person name="Fujita T."/>
            <person name="Oishi K."/>
            <person name="Shin-I T."/>
            <person name="Kuroki Y."/>
            <person name="Toyoda A."/>
            <person name="Suzuki Y."/>
            <person name="Hashimoto A."/>
            <person name="Yamaguchi K."/>
            <person name="Sugano A."/>
            <person name="Kohara Y."/>
            <person name="Fujiyama A."/>
            <person name="Anterola A."/>
            <person name="Aoki S."/>
            <person name="Ashton N."/>
            <person name="Barbazuk W.B."/>
            <person name="Barker E."/>
            <person name="Bennetzen J."/>
            <person name="Bezanilla M."/>
            <person name="Blankenship R."/>
            <person name="Cho S.H."/>
            <person name="Dutcher S."/>
            <person name="Estelle M."/>
            <person name="Fawcett J.A."/>
            <person name="Gundlach H."/>
            <person name="Hanada K."/>
            <person name="Heyl A."/>
            <person name="Hicks K.A."/>
            <person name="Hugh J."/>
            <person name="Lohr M."/>
            <person name="Mayer K."/>
            <person name="Melkozernov A."/>
            <person name="Murata T."/>
            <person name="Nelson D."/>
            <person name="Pils B."/>
            <person name="Prigge M."/>
            <person name="Reiss B."/>
            <person name="Renner T."/>
            <person name="Rombauts S."/>
            <person name="Rushton P."/>
            <person name="Sanderfoot A."/>
            <person name="Schween G."/>
            <person name="Shiu S.-H."/>
            <person name="Stueber K."/>
            <person name="Theodoulou F.L."/>
            <person name="Tu H."/>
            <person name="Van de Peer Y."/>
            <person name="Verrier P.J."/>
            <person name="Waters E."/>
            <person name="Wood A."/>
            <person name="Yang L."/>
            <person name="Cove D."/>
            <person name="Cuming A."/>
            <person name="Hasebe M."/>
            <person name="Lucas S."/>
            <person name="Mishler D.B."/>
            <person name="Reski R."/>
            <person name="Grigoriev I."/>
            <person name="Quatrano R.S."/>
            <person name="Boore J.L."/>
        </authorList>
    </citation>
    <scope>NUCLEOTIDE SEQUENCE [LARGE SCALE GENOMIC DNA]</scope>
    <source>
        <strain evidence="6 7">cv. Gransden 2004</strain>
    </source>
</reference>
<accession>A0A2K1IUT9</accession>
<protein>
    <recommendedName>
        <fullName evidence="4">3-dehydroquinate synthase C-terminal domain-containing protein</fullName>
    </recommendedName>
</protein>
<feature type="compositionally biased region" description="Gly residues" evidence="3">
    <location>
        <begin position="1"/>
        <end position="12"/>
    </location>
</feature>
<feature type="region of interest" description="Disordered" evidence="3">
    <location>
        <begin position="1"/>
        <end position="24"/>
    </location>
</feature>
<feature type="region of interest" description="Disordered" evidence="3">
    <location>
        <begin position="42"/>
        <end position="62"/>
    </location>
</feature>
<name>A0A2K1IUT9_PHYPA</name>
<evidence type="ECO:0000313" key="7">
    <source>
        <dbReference type="Proteomes" id="UP000006727"/>
    </source>
</evidence>
<feature type="domain" description="3-dehydroquinate synthase C-terminal" evidence="4">
    <location>
        <begin position="412"/>
        <end position="562"/>
    </location>
</feature>
<keyword evidence="2" id="KW-0057">Aromatic amino acid biosynthesis</keyword>
<dbReference type="EnsemblPlants" id="Pp3c20_10280V3.2">
    <property type="protein sequence ID" value="PAC:32946722.CDS.1"/>
    <property type="gene ID" value="Pp3c20_10280"/>
</dbReference>
<evidence type="ECO:0000313" key="6">
    <source>
        <dbReference type="EnsemblPlants" id="PAC:32946721.CDS.1"/>
    </source>
</evidence>
<gene>
    <name evidence="6" type="primary">LOC112273161</name>
    <name evidence="5" type="ORF">PHYPA_024985</name>
</gene>
<dbReference type="GO" id="GO:0016491">
    <property type="term" value="F:oxidoreductase activity"/>
    <property type="evidence" value="ECO:0007669"/>
    <property type="project" value="InterPro"/>
</dbReference>
<sequence length="576" mass="62495">MAQAAGHGGGGRNLRISPHETPRISNITSSFRNFLGLRKTTSPGSSLHSSSSEPLSSRPSDASFSEVEGACLGALKLNLGTVSLERDPSQNAEAEISICRCFSSSRLHESRRENQNVVTLAFDASVREISHAGIIWAMEHTLKRGDVLTIVSVLSSIRGPFGIPIKVGDQKWLTANQKLVEEEIRCKINMWKEFPGLQYRCEEGGLQLVVIVKAAHRPEVAIVKEAIKQGAAHVVLDKSLKNRRREFYLQNLTCCVTRMRRSGGVQVIRSSSEPHSPTSVIPSPRLSYGDQVAEFENTLGTKRLSLPLVAASLSSSSQRSSIVRHNLSSSFKSTSTVTDHHDIDDDLFSIYHGATRHNELATELLVTNTRPSCYESDELFASGNADTTSTNSNLAITEPLTQVVISRVTFVVGLAQSVEIILRGALRPGEGLLVGSSPSALFLLQGDAMSCHRLSAGTSGSYIAMEGRMAMKLAYLESDQRVLAVDTYGRVRSIPIDHAITTAKPLVLVEAHSEGRRHSVMLHHSDSLCLSAQYGTGEAGAVRISVKSLKIGDNVLLRLRSTEPSHAICLQALTSE</sequence>
<dbReference type="EMBL" id="ABEU02000020">
    <property type="protein sequence ID" value="PNR33042.1"/>
    <property type="molecule type" value="Genomic_DNA"/>
</dbReference>
<dbReference type="Gramene" id="Pp3c20_10280V3.2">
    <property type="protein sequence ID" value="PAC:32946722.CDS.1"/>
    <property type="gene ID" value="Pp3c20_10280"/>
</dbReference>